<sequence>MSLNHHLARGIVLANALLTVPALAQDRMAVFIGSGESAEVVYVSPNDPRARTAQRTAPDIKSPLIAVLTDNADGVSVNYFATTASPANLAPNAFRSVPLSMRTDGQAGLSRRGDEAWGTGE</sequence>
<proteinExistence type="predicted"/>
<dbReference type="EMBL" id="JAAEDI010000001">
    <property type="protein sequence ID" value="MBR0648119.1"/>
    <property type="molecule type" value="Genomic_DNA"/>
</dbReference>
<organism evidence="2 3">
    <name type="scientific">Neoroseomonas terrae</name>
    <dbReference type="NCBI Taxonomy" id="424799"/>
    <lineage>
        <taxon>Bacteria</taxon>
        <taxon>Pseudomonadati</taxon>
        <taxon>Pseudomonadota</taxon>
        <taxon>Alphaproteobacteria</taxon>
        <taxon>Acetobacterales</taxon>
        <taxon>Acetobacteraceae</taxon>
        <taxon>Neoroseomonas</taxon>
    </lineage>
</organism>
<feature type="signal peptide" evidence="1">
    <location>
        <begin position="1"/>
        <end position="24"/>
    </location>
</feature>
<protein>
    <submittedName>
        <fullName evidence="2">Uncharacterized protein</fullName>
    </submittedName>
</protein>
<accession>A0ABS5EAR8</accession>
<evidence type="ECO:0000256" key="1">
    <source>
        <dbReference type="SAM" id="SignalP"/>
    </source>
</evidence>
<gene>
    <name evidence="2" type="ORF">GXW78_00465</name>
</gene>
<dbReference type="Proteomes" id="UP000698752">
    <property type="component" value="Unassembled WGS sequence"/>
</dbReference>
<dbReference type="RefSeq" id="WP_211865061.1">
    <property type="nucleotide sequence ID" value="NZ_JAAEDI010000001.1"/>
</dbReference>
<keyword evidence="1" id="KW-0732">Signal</keyword>
<reference evidence="3" key="1">
    <citation type="journal article" date="2021" name="Syst. Appl. Microbiol.">
        <title>Roseomonas hellenica sp. nov., isolated from roots of wild-growing Alkanna tinctoria.</title>
        <authorList>
            <person name="Rat A."/>
            <person name="Naranjo H.D."/>
            <person name="Lebbe L."/>
            <person name="Cnockaert M."/>
            <person name="Krigas N."/>
            <person name="Grigoriadou K."/>
            <person name="Maloupa E."/>
            <person name="Willems A."/>
        </authorList>
    </citation>
    <scope>NUCLEOTIDE SEQUENCE [LARGE SCALE GENOMIC DNA]</scope>
    <source>
        <strain evidence="3">LMG 31159</strain>
    </source>
</reference>
<evidence type="ECO:0000313" key="3">
    <source>
        <dbReference type="Proteomes" id="UP000698752"/>
    </source>
</evidence>
<feature type="chain" id="PRO_5046621849" evidence="1">
    <location>
        <begin position="25"/>
        <end position="121"/>
    </location>
</feature>
<comment type="caution">
    <text evidence="2">The sequence shown here is derived from an EMBL/GenBank/DDBJ whole genome shotgun (WGS) entry which is preliminary data.</text>
</comment>
<evidence type="ECO:0000313" key="2">
    <source>
        <dbReference type="EMBL" id="MBR0648119.1"/>
    </source>
</evidence>
<keyword evidence="3" id="KW-1185">Reference proteome</keyword>
<name>A0ABS5EAR8_9PROT</name>